<keyword evidence="1 5" id="KW-0489">Methyltransferase</keyword>
<dbReference type="OrthoDB" id="2410195at2759"/>
<sequence>MAPVSEISSLLETLTSAIDVFKAELARQRLPEPSLFMSGPHPIDDVSYLPPPAMYEARRLALASLNSLKLLLENPVETAANTVRESAEIQGVRLSAEIGLCEILDSAPQRDVGECVAVVAEKAKMHPMKLGWFRETKPGYFANTRRSHALKKDTPSYCVVRYMYDWQYRTFGKLPEALTHPDESFRMATDVTHTAWNLAYDTDLPFLGAESWTAKYPDEARKFALGMGGLGVCSDNAVLHDFPWVEYVKGKDAVVDVGGGQGTLACSLAAAHPEIKCFVVQDIPAVRESAEKYIISKGLSDRVTFESQNFFEPNRRQGTGSYVFVLQKVLHDWNSEDSAKILRQIRECLLDGKSTLLIIDPLLSPATLSSEGPNAKDSLAALQGEGQYRPAPPPPYIPSGFGDNWMEAYTTNVFLIALCNAFERTYSSMEDMLSRAGMKIKKVNATR</sequence>
<dbReference type="eggNOG" id="KOG3178">
    <property type="taxonomic scope" value="Eukaryota"/>
</dbReference>
<dbReference type="PANTHER" id="PTHR43712">
    <property type="entry name" value="PUTATIVE (AFU_ORTHOLOGUE AFUA_4G14580)-RELATED"/>
    <property type="match status" value="1"/>
</dbReference>
<evidence type="ECO:0000256" key="3">
    <source>
        <dbReference type="ARBA" id="ARBA00022691"/>
    </source>
</evidence>
<dbReference type="GeneID" id="19306546"/>
<dbReference type="CDD" id="cd02440">
    <property type="entry name" value="AdoMet_MTases"/>
    <property type="match status" value="1"/>
</dbReference>
<keyword evidence="2 5" id="KW-0808">Transferase</keyword>
<dbReference type="Pfam" id="PF00891">
    <property type="entry name" value="Methyltransf_2"/>
    <property type="match status" value="1"/>
</dbReference>
<keyword evidence="3" id="KW-0949">S-adenosyl-L-methionine</keyword>
<dbReference type="PROSITE" id="PS51683">
    <property type="entry name" value="SAM_OMT_II"/>
    <property type="match status" value="1"/>
</dbReference>
<evidence type="ECO:0000259" key="4">
    <source>
        <dbReference type="Pfam" id="PF00891"/>
    </source>
</evidence>
<dbReference type="RefSeq" id="XP_007869578.1">
    <property type="nucleotide sequence ID" value="XM_007871387.1"/>
</dbReference>
<dbReference type="InterPro" id="IPR016461">
    <property type="entry name" value="COMT-like"/>
</dbReference>
<dbReference type="GO" id="GO:0032259">
    <property type="term" value="P:methylation"/>
    <property type="evidence" value="ECO:0007669"/>
    <property type="project" value="UniProtKB-KW"/>
</dbReference>
<dbReference type="AlphaFoldDB" id="S7PW53"/>
<feature type="domain" description="O-methyltransferase C-terminal" evidence="4">
    <location>
        <begin position="211"/>
        <end position="389"/>
    </location>
</feature>
<dbReference type="OMA" id="DHYCVRI"/>
<gene>
    <name evidence="5" type="ORF">GLOTRDRAFT_48115</name>
</gene>
<dbReference type="PANTHER" id="PTHR43712:SF2">
    <property type="entry name" value="O-METHYLTRANSFERASE CICE"/>
    <property type="match status" value="1"/>
</dbReference>
<dbReference type="GO" id="GO:0008171">
    <property type="term" value="F:O-methyltransferase activity"/>
    <property type="evidence" value="ECO:0007669"/>
    <property type="project" value="InterPro"/>
</dbReference>
<dbReference type="Gene3D" id="3.40.50.150">
    <property type="entry name" value="Vaccinia Virus protein VP39"/>
    <property type="match status" value="1"/>
</dbReference>
<dbReference type="HOGENOM" id="CLU_005533_0_1_1"/>
<dbReference type="InterPro" id="IPR001077">
    <property type="entry name" value="COMT_C"/>
</dbReference>
<keyword evidence="6" id="KW-1185">Reference proteome</keyword>
<protein>
    <submittedName>
        <fullName evidence="5">S-adenosyl-L-methionine-dependent methyltransferase</fullName>
    </submittedName>
</protein>
<dbReference type="KEGG" id="gtr:GLOTRDRAFT_48115"/>
<name>S7PW53_GLOTA</name>
<reference evidence="5 6" key="1">
    <citation type="journal article" date="2012" name="Science">
        <title>The Paleozoic origin of enzymatic lignin decomposition reconstructed from 31 fungal genomes.</title>
        <authorList>
            <person name="Floudas D."/>
            <person name="Binder M."/>
            <person name="Riley R."/>
            <person name="Barry K."/>
            <person name="Blanchette R.A."/>
            <person name="Henrissat B."/>
            <person name="Martinez A.T."/>
            <person name="Otillar R."/>
            <person name="Spatafora J.W."/>
            <person name="Yadav J.S."/>
            <person name="Aerts A."/>
            <person name="Benoit I."/>
            <person name="Boyd A."/>
            <person name="Carlson A."/>
            <person name="Copeland A."/>
            <person name="Coutinho P.M."/>
            <person name="de Vries R.P."/>
            <person name="Ferreira P."/>
            <person name="Findley K."/>
            <person name="Foster B."/>
            <person name="Gaskell J."/>
            <person name="Glotzer D."/>
            <person name="Gorecki P."/>
            <person name="Heitman J."/>
            <person name="Hesse C."/>
            <person name="Hori C."/>
            <person name="Igarashi K."/>
            <person name="Jurgens J.A."/>
            <person name="Kallen N."/>
            <person name="Kersten P."/>
            <person name="Kohler A."/>
            <person name="Kuees U."/>
            <person name="Kumar T.K.A."/>
            <person name="Kuo A."/>
            <person name="LaButti K."/>
            <person name="Larrondo L.F."/>
            <person name="Lindquist E."/>
            <person name="Ling A."/>
            <person name="Lombard V."/>
            <person name="Lucas S."/>
            <person name="Lundell T."/>
            <person name="Martin R."/>
            <person name="McLaughlin D.J."/>
            <person name="Morgenstern I."/>
            <person name="Morin E."/>
            <person name="Murat C."/>
            <person name="Nagy L.G."/>
            <person name="Nolan M."/>
            <person name="Ohm R.A."/>
            <person name="Patyshakuliyeva A."/>
            <person name="Rokas A."/>
            <person name="Ruiz-Duenas F.J."/>
            <person name="Sabat G."/>
            <person name="Salamov A."/>
            <person name="Samejima M."/>
            <person name="Schmutz J."/>
            <person name="Slot J.C."/>
            <person name="St John F."/>
            <person name="Stenlid J."/>
            <person name="Sun H."/>
            <person name="Sun S."/>
            <person name="Syed K."/>
            <person name="Tsang A."/>
            <person name="Wiebenga A."/>
            <person name="Young D."/>
            <person name="Pisabarro A."/>
            <person name="Eastwood D.C."/>
            <person name="Martin F."/>
            <person name="Cullen D."/>
            <person name="Grigoriev I.V."/>
            <person name="Hibbett D.S."/>
        </authorList>
    </citation>
    <scope>NUCLEOTIDE SEQUENCE [LARGE SCALE GENOMIC DNA]</scope>
    <source>
        <strain evidence="5 6">ATCC 11539</strain>
    </source>
</reference>
<dbReference type="InterPro" id="IPR029063">
    <property type="entry name" value="SAM-dependent_MTases_sf"/>
</dbReference>
<proteinExistence type="predicted"/>
<evidence type="ECO:0000313" key="5">
    <source>
        <dbReference type="EMBL" id="EPQ51856.1"/>
    </source>
</evidence>
<dbReference type="SUPFAM" id="SSF53335">
    <property type="entry name" value="S-adenosyl-L-methionine-dependent methyltransferases"/>
    <property type="match status" value="1"/>
</dbReference>
<evidence type="ECO:0000256" key="1">
    <source>
        <dbReference type="ARBA" id="ARBA00022603"/>
    </source>
</evidence>
<evidence type="ECO:0000256" key="2">
    <source>
        <dbReference type="ARBA" id="ARBA00022679"/>
    </source>
</evidence>
<accession>S7PW53</accession>
<evidence type="ECO:0000313" key="6">
    <source>
        <dbReference type="Proteomes" id="UP000030669"/>
    </source>
</evidence>
<dbReference type="EMBL" id="KB469309">
    <property type="protein sequence ID" value="EPQ51856.1"/>
    <property type="molecule type" value="Genomic_DNA"/>
</dbReference>
<organism evidence="5 6">
    <name type="scientific">Gloeophyllum trabeum (strain ATCC 11539 / FP-39264 / Madison 617)</name>
    <name type="common">Brown rot fungus</name>
    <dbReference type="NCBI Taxonomy" id="670483"/>
    <lineage>
        <taxon>Eukaryota</taxon>
        <taxon>Fungi</taxon>
        <taxon>Dikarya</taxon>
        <taxon>Basidiomycota</taxon>
        <taxon>Agaricomycotina</taxon>
        <taxon>Agaricomycetes</taxon>
        <taxon>Gloeophyllales</taxon>
        <taxon>Gloeophyllaceae</taxon>
        <taxon>Gloeophyllum</taxon>
    </lineage>
</organism>
<dbReference type="Proteomes" id="UP000030669">
    <property type="component" value="Unassembled WGS sequence"/>
</dbReference>